<dbReference type="AlphaFoldDB" id="A0A822BT90"/>
<organism evidence="1 2">
    <name type="scientific">Rotaria socialis</name>
    <dbReference type="NCBI Taxonomy" id="392032"/>
    <lineage>
        <taxon>Eukaryota</taxon>
        <taxon>Metazoa</taxon>
        <taxon>Spiralia</taxon>
        <taxon>Gnathifera</taxon>
        <taxon>Rotifera</taxon>
        <taxon>Eurotatoria</taxon>
        <taxon>Bdelloidea</taxon>
        <taxon>Philodinida</taxon>
        <taxon>Philodinidae</taxon>
        <taxon>Rotaria</taxon>
    </lineage>
</organism>
<evidence type="ECO:0000313" key="1">
    <source>
        <dbReference type="EMBL" id="CAF5024350.1"/>
    </source>
</evidence>
<accession>A0A822BT90</accession>
<dbReference type="Proteomes" id="UP000663848">
    <property type="component" value="Unassembled WGS sequence"/>
</dbReference>
<reference evidence="1" key="1">
    <citation type="submission" date="2021-02" db="EMBL/GenBank/DDBJ databases">
        <authorList>
            <person name="Nowell W R."/>
        </authorList>
    </citation>
    <scope>NUCLEOTIDE SEQUENCE</scope>
</reference>
<name>A0A822BT90_9BILA</name>
<sequence>MGNRKPIPINDDYVRTWSIFSSPPFDPNTNTFQATNK</sequence>
<gene>
    <name evidence="1" type="ORF">QYT958_LOCUS40192</name>
</gene>
<proteinExistence type="predicted"/>
<comment type="caution">
    <text evidence="1">The sequence shown here is derived from an EMBL/GenBank/DDBJ whole genome shotgun (WGS) entry which is preliminary data.</text>
</comment>
<feature type="non-terminal residue" evidence="1">
    <location>
        <position position="37"/>
    </location>
</feature>
<protein>
    <submittedName>
        <fullName evidence="1">Uncharacterized protein</fullName>
    </submittedName>
</protein>
<evidence type="ECO:0000313" key="2">
    <source>
        <dbReference type="Proteomes" id="UP000663848"/>
    </source>
</evidence>
<dbReference type="EMBL" id="CAJOBR010040302">
    <property type="protein sequence ID" value="CAF5024350.1"/>
    <property type="molecule type" value="Genomic_DNA"/>
</dbReference>